<keyword evidence="2" id="KW-1185">Reference proteome</keyword>
<evidence type="ECO:0000313" key="2">
    <source>
        <dbReference type="Proteomes" id="UP000054047"/>
    </source>
</evidence>
<sequence>WSQDPATRGVVGKPLILVDIHEPHAQTAAAHFRLAVKYLNQFLPPSEHIAYMSFDVARCNKASNVSSNVLTKMEEIAFKAVQAHGWFQ</sequence>
<gene>
    <name evidence="1" type="ORF">ANCDUO_22057</name>
</gene>
<organism evidence="1 2">
    <name type="scientific">Ancylostoma duodenale</name>
    <dbReference type="NCBI Taxonomy" id="51022"/>
    <lineage>
        <taxon>Eukaryota</taxon>
        <taxon>Metazoa</taxon>
        <taxon>Ecdysozoa</taxon>
        <taxon>Nematoda</taxon>
        <taxon>Chromadorea</taxon>
        <taxon>Rhabditida</taxon>
        <taxon>Rhabditina</taxon>
        <taxon>Rhabditomorpha</taxon>
        <taxon>Strongyloidea</taxon>
        <taxon>Ancylostomatidae</taxon>
        <taxon>Ancylostomatinae</taxon>
        <taxon>Ancylostoma</taxon>
    </lineage>
</organism>
<dbReference type="Proteomes" id="UP000054047">
    <property type="component" value="Unassembled WGS sequence"/>
</dbReference>
<accession>A0A0C2BVC5</accession>
<name>A0A0C2BVC5_9BILA</name>
<protein>
    <submittedName>
        <fullName evidence="1">Uncharacterized protein</fullName>
    </submittedName>
</protein>
<evidence type="ECO:0000313" key="1">
    <source>
        <dbReference type="EMBL" id="KIH47878.1"/>
    </source>
</evidence>
<feature type="non-terminal residue" evidence="1">
    <location>
        <position position="88"/>
    </location>
</feature>
<dbReference type="OrthoDB" id="405996at2759"/>
<dbReference type="EMBL" id="KN764862">
    <property type="protein sequence ID" value="KIH47878.1"/>
    <property type="molecule type" value="Genomic_DNA"/>
</dbReference>
<feature type="non-terminal residue" evidence="1">
    <location>
        <position position="1"/>
    </location>
</feature>
<reference evidence="1 2" key="1">
    <citation type="submission" date="2013-12" db="EMBL/GenBank/DDBJ databases">
        <title>Draft genome of the parsitic nematode Ancylostoma duodenale.</title>
        <authorList>
            <person name="Mitreva M."/>
        </authorList>
    </citation>
    <scope>NUCLEOTIDE SEQUENCE [LARGE SCALE GENOMIC DNA]</scope>
    <source>
        <strain evidence="1 2">Zhejiang</strain>
    </source>
</reference>
<dbReference type="AlphaFoldDB" id="A0A0C2BVC5"/>
<proteinExistence type="predicted"/>